<dbReference type="InterPro" id="IPR006221">
    <property type="entry name" value="TrpG/PapA_dom"/>
</dbReference>
<evidence type="ECO:0000256" key="1">
    <source>
        <dbReference type="ARBA" id="ARBA00012266"/>
    </source>
</evidence>
<dbReference type="Pfam" id="PF00425">
    <property type="entry name" value="Chorismate_bind"/>
    <property type="match status" value="1"/>
</dbReference>
<dbReference type="PANTHER" id="PTHR11236:SF49">
    <property type="entry name" value="ANTHRANILATE SYNTHASE COMPONENT 1"/>
    <property type="match status" value="1"/>
</dbReference>
<protein>
    <recommendedName>
        <fullName evidence="1">anthranilate synthase</fullName>
        <ecNumber evidence="1">4.1.3.27</ecNumber>
    </recommendedName>
</protein>
<dbReference type="PRINTS" id="PR00096">
    <property type="entry name" value="GATASE"/>
</dbReference>
<dbReference type="Gene3D" id="3.60.120.10">
    <property type="entry name" value="Anthranilate synthase"/>
    <property type="match status" value="1"/>
</dbReference>
<comment type="catalytic activity">
    <reaction evidence="4">
        <text>chorismate + L-glutamine = anthranilate + pyruvate + L-glutamate + H(+)</text>
        <dbReference type="Rhea" id="RHEA:21732"/>
        <dbReference type="ChEBI" id="CHEBI:15361"/>
        <dbReference type="ChEBI" id="CHEBI:15378"/>
        <dbReference type="ChEBI" id="CHEBI:16567"/>
        <dbReference type="ChEBI" id="CHEBI:29748"/>
        <dbReference type="ChEBI" id="CHEBI:29985"/>
        <dbReference type="ChEBI" id="CHEBI:58359"/>
        <dbReference type="EC" id="4.1.3.27"/>
    </reaction>
</comment>
<dbReference type="SUPFAM" id="SSF52317">
    <property type="entry name" value="Class I glutamine amidotransferase-like"/>
    <property type="match status" value="1"/>
</dbReference>
<dbReference type="Proteomes" id="UP000221011">
    <property type="component" value="Chromosome"/>
</dbReference>
<dbReference type="EC" id="4.1.3.27" evidence="1"/>
<dbReference type="CDD" id="cd01743">
    <property type="entry name" value="GATase1_Anthranilate_Synthase"/>
    <property type="match status" value="1"/>
</dbReference>
<dbReference type="SUPFAM" id="SSF56322">
    <property type="entry name" value="ADC synthase"/>
    <property type="match status" value="1"/>
</dbReference>
<dbReference type="PROSITE" id="PS51273">
    <property type="entry name" value="GATASE_TYPE_1"/>
    <property type="match status" value="1"/>
</dbReference>
<evidence type="ECO:0000256" key="3">
    <source>
        <dbReference type="ARBA" id="ARBA00023239"/>
    </source>
</evidence>
<evidence type="ECO:0000259" key="6">
    <source>
        <dbReference type="Pfam" id="PF00425"/>
    </source>
</evidence>
<dbReference type="RefSeq" id="WP_098241995.1">
    <property type="nucleotide sequence ID" value="NZ_CP022685.1"/>
</dbReference>
<dbReference type="EMBL" id="CP022685">
    <property type="protein sequence ID" value="ATL27118.1"/>
    <property type="molecule type" value="Genomic_DNA"/>
</dbReference>
<dbReference type="Gene3D" id="3.40.50.880">
    <property type="match status" value="1"/>
</dbReference>
<dbReference type="Pfam" id="PF00117">
    <property type="entry name" value="GATase"/>
    <property type="match status" value="1"/>
</dbReference>
<dbReference type="InterPro" id="IPR019999">
    <property type="entry name" value="Anth_synth_I-like"/>
</dbReference>
<dbReference type="InterPro" id="IPR005801">
    <property type="entry name" value="ADC_synthase"/>
</dbReference>
<dbReference type="AlphaFoldDB" id="A0A291Q6E5"/>
<gene>
    <name evidence="7" type="ORF">KY5_2100</name>
</gene>
<name>A0A291Q6E5_9ACTN</name>
<organism evidence="7 8">
    <name type="scientific">Streptomyces formicae</name>
    <dbReference type="NCBI Taxonomy" id="1616117"/>
    <lineage>
        <taxon>Bacteria</taxon>
        <taxon>Bacillati</taxon>
        <taxon>Actinomycetota</taxon>
        <taxon>Actinomycetes</taxon>
        <taxon>Kitasatosporales</taxon>
        <taxon>Streptomycetaceae</taxon>
        <taxon>Streptomyces</taxon>
    </lineage>
</organism>
<keyword evidence="2" id="KW-0315">Glutamine amidotransferase</keyword>
<feature type="domain" description="Chorismate-utilising enzyme C-terminal" evidence="6">
    <location>
        <begin position="106"/>
        <end position="365"/>
    </location>
</feature>
<accession>A0A291Q6E5</accession>
<evidence type="ECO:0000259" key="5">
    <source>
        <dbReference type="Pfam" id="PF00117"/>
    </source>
</evidence>
<reference evidence="7 8" key="1">
    <citation type="submission" date="2017-08" db="EMBL/GenBank/DDBJ databases">
        <title>Complete Genome Sequence of Streptomyces formicae KY5, the formicamycin producer.</title>
        <authorList>
            <person name="Holmes N.A."/>
            <person name="Devine R."/>
            <person name="Qin Z."/>
            <person name="Seipke R.F."/>
            <person name="Wilkinson B."/>
            <person name="Hutchings M.I."/>
        </authorList>
    </citation>
    <scope>NUCLEOTIDE SEQUENCE [LARGE SCALE GENOMIC DNA]</scope>
    <source>
        <strain evidence="7 8">KY5</strain>
    </source>
</reference>
<proteinExistence type="predicted"/>
<evidence type="ECO:0000313" key="7">
    <source>
        <dbReference type="EMBL" id="ATL27118.1"/>
    </source>
</evidence>
<evidence type="ECO:0000256" key="2">
    <source>
        <dbReference type="ARBA" id="ARBA00022962"/>
    </source>
</evidence>
<dbReference type="PANTHER" id="PTHR11236">
    <property type="entry name" value="AMINOBENZOATE/ANTHRANILATE SYNTHASE"/>
    <property type="match status" value="1"/>
</dbReference>
<keyword evidence="8" id="KW-1185">Reference proteome</keyword>
<evidence type="ECO:0000313" key="8">
    <source>
        <dbReference type="Proteomes" id="UP000221011"/>
    </source>
</evidence>
<dbReference type="InterPro" id="IPR015890">
    <property type="entry name" value="Chorismate_C"/>
</dbReference>
<evidence type="ECO:0000256" key="4">
    <source>
        <dbReference type="ARBA" id="ARBA00047683"/>
    </source>
</evidence>
<dbReference type="InterPro" id="IPR017926">
    <property type="entry name" value="GATASE"/>
</dbReference>
<sequence>MQLTELLADDRPFALLRRRTPGRDHDTVEVLTGPTATYERLADIPEGLALVPFRQIRERGFDVRDDGTPLTVLAPEQTYELPLDEALDALPSHEVRVEGGAFDVDDEHYGRIVERVLRDEIGRGEGANFVIRRTYEGEIPGFGRADALALFRRLLLGERGAYWTYVVHTGERTLVGASPEVHVRMSGGTVVMNPISGTYRYPAEGPTPEDLLAFLADGKEIEELSMVVDEELKMMCTVGDMGGVVVGPRLKEMAHLAHTEYELRGKSSLDVREVLKETMFAATVTGSPVQNACRVIERHEAGGRGYYAGALALIGRDAGGAQTLDSPILIRTADISPAGRLRVPVGATLVRGSDPAGEVAETHAKAAGVLAALGVRPGRPRHEDARPALADDPRVRAALDGRRSGLAPFWLRMQEPSRELAGHALVVDGEDTFTAMLAHVLRSSGLTVSVRRYDEPGLREEVLAHEGPVVLGPGPGDPSDLTDPKMRFLRSLAAEVIGKHRHGVLGVCLGHELIAAELGLEIVRKDVPHQGAQTRVDLFGRPETVGFYNSFVARCDDEAAAELAAHGVEVSRDAANGEVHAVRGPGFGGVQFHPESVLTLRGAAIVRELLGQLLGAAGTSTFSERRPAR</sequence>
<keyword evidence="3" id="KW-0456">Lyase</keyword>
<dbReference type="GO" id="GO:0000162">
    <property type="term" value="P:L-tryptophan biosynthetic process"/>
    <property type="evidence" value="ECO:0007669"/>
    <property type="project" value="TreeGrafter"/>
</dbReference>
<dbReference type="GO" id="GO:0004049">
    <property type="term" value="F:anthranilate synthase activity"/>
    <property type="evidence" value="ECO:0007669"/>
    <property type="project" value="UniProtKB-EC"/>
</dbReference>
<dbReference type="KEGG" id="sfk:KY5_2100"/>
<dbReference type="PRINTS" id="PR00097">
    <property type="entry name" value="ANTSNTHASEII"/>
</dbReference>
<dbReference type="InterPro" id="IPR029062">
    <property type="entry name" value="Class_I_gatase-like"/>
</dbReference>
<feature type="domain" description="Glutamine amidotransferase" evidence="5">
    <location>
        <begin position="425"/>
        <end position="608"/>
    </location>
</feature>